<keyword evidence="2" id="KW-1133">Transmembrane helix</keyword>
<feature type="transmembrane region" description="Helical" evidence="2">
    <location>
        <begin position="87"/>
        <end position="109"/>
    </location>
</feature>
<feature type="region of interest" description="Disordered" evidence="1">
    <location>
        <begin position="1"/>
        <end position="46"/>
    </location>
</feature>
<keyword evidence="2" id="KW-0472">Membrane</keyword>
<gene>
    <name evidence="3" type="ORF">Pyn_27556</name>
</gene>
<dbReference type="OrthoDB" id="1927320at2759"/>
<keyword evidence="4" id="KW-1185">Reference proteome</keyword>
<organism evidence="3 4">
    <name type="scientific">Prunus yedoensis var. nudiflora</name>
    <dbReference type="NCBI Taxonomy" id="2094558"/>
    <lineage>
        <taxon>Eukaryota</taxon>
        <taxon>Viridiplantae</taxon>
        <taxon>Streptophyta</taxon>
        <taxon>Embryophyta</taxon>
        <taxon>Tracheophyta</taxon>
        <taxon>Spermatophyta</taxon>
        <taxon>Magnoliopsida</taxon>
        <taxon>eudicotyledons</taxon>
        <taxon>Gunneridae</taxon>
        <taxon>Pentapetalae</taxon>
        <taxon>rosids</taxon>
        <taxon>fabids</taxon>
        <taxon>Rosales</taxon>
        <taxon>Rosaceae</taxon>
        <taxon>Amygdaloideae</taxon>
        <taxon>Amygdaleae</taxon>
        <taxon>Prunus</taxon>
    </lineage>
</organism>
<evidence type="ECO:0000313" key="4">
    <source>
        <dbReference type="Proteomes" id="UP000250321"/>
    </source>
</evidence>
<keyword evidence="2" id="KW-0812">Transmembrane</keyword>
<evidence type="ECO:0000256" key="2">
    <source>
        <dbReference type="SAM" id="Phobius"/>
    </source>
</evidence>
<dbReference type="Proteomes" id="UP000250321">
    <property type="component" value="Unassembled WGS sequence"/>
</dbReference>
<protein>
    <submittedName>
        <fullName evidence="3">Uncharacterized protein</fullName>
    </submittedName>
</protein>
<dbReference type="EMBL" id="PJQY01000359">
    <property type="protein sequence ID" value="PQQ12365.1"/>
    <property type="molecule type" value="Genomic_DNA"/>
</dbReference>
<dbReference type="AlphaFoldDB" id="A0A314YVU2"/>
<proteinExistence type="predicted"/>
<name>A0A314YVU2_PRUYE</name>
<comment type="caution">
    <text evidence="3">The sequence shown here is derived from an EMBL/GenBank/DDBJ whole genome shotgun (WGS) entry which is preliminary data.</text>
</comment>
<accession>A0A314YVU2</accession>
<evidence type="ECO:0000256" key="1">
    <source>
        <dbReference type="SAM" id="MobiDB-lite"/>
    </source>
</evidence>
<sequence>MKIEKESSASDNQKLLDSQKGGVQQSNSQEGGVQQSNSQECEVNGKVAEVPNSRIWKRGEEPLADTTLHIGNFAMLILLMLNEAIFSFYNLLAEIALLFFKSFGLGWGWGWGLEISRLVLGFSHGGEERRNRNEGFWLVGLSE</sequence>
<evidence type="ECO:0000313" key="3">
    <source>
        <dbReference type="EMBL" id="PQQ12365.1"/>
    </source>
</evidence>
<feature type="compositionally biased region" description="Polar residues" evidence="1">
    <location>
        <begin position="9"/>
        <end position="41"/>
    </location>
</feature>
<reference evidence="3 4" key="1">
    <citation type="submission" date="2018-02" db="EMBL/GenBank/DDBJ databases">
        <title>Draft genome of wild Prunus yedoensis var. nudiflora.</title>
        <authorList>
            <person name="Baek S."/>
            <person name="Kim J.-H."/>
            <person name="Choi K."/>
            <person name="Kim G.-B."/>
            <person name="Cho A."/>
            <person name="Jang H."/>
            <person name="Shin C.-H."/>
            <person name="Yu H.-J."/>
            <person name="Mun J.-H."/>
        </authorList>
    </citation>
    <scope>NUCLEOTIDE SEQUENCE [LARGE SCALE GENOMIC DNA]</scope>
    <source>
        <strain evidence="4">cv. Jeju island</strain>
        <tissue evidence="3">Leaf</tissue>
    </source>
</reference>